<feature type="region of interest" description="Disordered" evidence="15">
    <location>
        <begin position="336"/>
        <end position="355"/>
    </location>
</feature>
<evidence type="ECO:0000256" key="12">
    <source>
        <dbReference type="ARBA" id="ARBA00023328"/>
    </source>
</evidence>
<dbReference type="Pfam" id="PF15511">
    <property type="entry name" value="CENP-T_C"/>
    <property type="match status" value="1"/>
</dbReference>
<feature type="domain" description="Centromere kinetochore component CENP-T N-terminal" evidence="17">
    <location>
        <begin position="51"/>
        <end position="251"/>
    </location>
</feature>
<evidence type="ECO:0000259" key="17">
    <source>
        <dbReference type="Pfam" id="PF16171"/>
    </source>
</evidence>
<evidence type="ECO:0000256" key="8">
    <source>
        <dbReference type="ARBA" id="ARBA00022838"/>
    </source>
</evidence>
<feature type="compositionally biased region" description="Acidic residues" evidence="15">
    <location>
        <begin position="293"/>
        <end position="310"/>
    </location>
</feature>
<evidence type="ECO:0000256" key="13">
    <source>
        <dbReference type="ARBA" id="ARBA00045461"/>
    </source>
</evidence>
<dbReference type="InterPro" id="IPR035425">
    <property type="entry name" value="CENP-T/H4_C"/>
</dbReference>
<evidence type="ECO:0000256" key="1">
    <source>
        <dbReference type="ARBA" id="ARBA00004123"/>
    </source>
</evidence>
<evidence type="ECO:0000256" key="2">
    <source>
        <dbReference type="ARBA" id="ARBA00004629"/>
    </source>
</evidence>
<feature type="compositionally biased region" description="Basic and acidic residues" evidence="15">
    <location>
        <begin position="7"/>
        <end position="26"/>
    </location>
</feature>
<dbReference type="InterPro" id="IPR028255">
    <property type="entry name" value="CENP-T"/>
</dbReference>
<keyword evidence="12" id="KW-0137">Centromere</keyword>
<dbReference type="Gene3D" id="1.10.20.10">
    <property type="entry name" value="Histone, subunit A"/>
    <property type="match status" value="1"/>
</dbReference>
<evidence type="ECO:0000313" key="19">
    <source>
        <dbReference type="RefSeq" id="XP_072837042.1"/>
    </source>
</evidence>
<dbReference type="InterPro" id="IPR009072">
    <property type="entry name" value="Histone-fold"/>
</dbReference>
<evidence type="ECO:0000256" key="9">
    <source>
        <dbReference type="ARBA" id="ARBA00023125"/>
    </source>
</evidence>
<feature type="compositionally biased region" description="Polar residues" evidence="15">
    <location>
        <begin position="233"/>
        <end position="267"/>
    </location>
</feature>
<evidence type="ECO:0000256" key="6">
    <source>
        <dbReference type="ARBA" id="ARBA00022618"/>
    </source>
</evidence>
<gene>
    <name evidence="19" type="primary">CENPT</name>
</gene>
<dbReference type="CDD" id="cd22920">
    <property type="entry name" value="HFD_CENP-T"/>
    <property type="match status" value="1"/>
</dbReference>
<keyword evidence="11" id="KW-0131">Cell cycle</keyword>
<feature type="region of interest" description="Disordered" evidence="15">
    <location>
        <begin position="1"/>
        <end position="26"/>
    </location>
</feature>
<feature type="region of interest" description="Disordered" evidence="15">
    <location>
        <begin position="229"/>
        <end position="318"/>
    </location>
</feature>
<feature type="domain" description="CENP-T/Histone H4 histone fold" evidence="16">
    <location>
        <begin position="566"/>
        <end position="632"/>
    </location>
</feature>
<comment type="function">
    <text evidence="13">Component of the CENPA-NAC (nucleosome-associated) complex, a complex that plays a central role in assembly of kinetochore proteins, mitotic progression and chromosome segregation. The CENPA-NAC complex recruits the CENPA-CAD (nucleosome distal) complex and may be involved in incorporation of newly synthesized CENPA into centromeres. Part of a nucleosome-associated complex that binds specifically to histone H3-containing nucleosomes at the centromere, as opposed to nucleosomes containing CENPA. Component of the heterotetrameric CENP-T-W-S-X complex that binds and supercoils DNA, and plays an important role in kinetochore assembly. CENPT has a fundamental role in kinetochore assembly and function. It is one of the inner kinetochore proteins, with most further proteins binding downstream. Required for normal chromosome organization and normal progress through mitosis.</text>
</comment>
<evidence type="ECO:0000313" key="18">
    <source>
        <dbReference type="Proteomes" id="UP001652642"/>
    </source>
</evidence>
<accession>A0ABM5EV54</accession>
<evidence type="ECO:0000256" key="7">
    <source>
        <dbReference type="ARBA" id="ARBA00022776"/>
    </source>
</evidence>
<dbReference type="SUPFAM" id="SSF47113">
    <property type="entry name" value="Histone-fold"/>
    <property type="match status" value="1"/>
</dbReference>
<evidence type="ECO:0000256" key="11">
    <source>
        <dbReference type="ARBA" id="ARBA00023306"/>
    </source>
</evidence>
<dbReference type="PANTHER" id="PTHR46904">
    <property type="entry name" value="CENTROMERE PROTEIN T"/>
    <property type="match status" value="1"/>
</dbReference>
<dbReference type="PANTHER" id="PTHR46904:SF1">
    <property type="entry name" value="CENTROMERE PROTEIN T"/>
    <property type="match status" value="1"/>
</dbReference>
<comment type="subcellular location">
    <subcellularLocation>
        <location evidence="2">Chromosome</location>
        <location evidence="2">Centromere</location>
        <location evidence="2">Kinetochore</location>
    </subcellularLocation>
    <subcellularLocation>
        <location evidence="1">Nucleus</location>
    </subcellularLocation>
</comment>
<dbReference type="InterPro" id="IPR032373">
    <property type="entry name" value="CENP-T_N"/>
</dbReference>
<comment type="similarity">
    <text evidence="3">Belongs to the CENP-T/CNN1 family.</text>
</comment>
<feature type="compositionally biased region" description="Basic and acidic residues" evidence="15">
    <location>
        <begin position="453"/>
        <end position="468"/>
    </location>
</feature>
<dbReference type="GeneID" id="110088589"/>
<evidence type="ECO:0000256" key="4">
    <source>
        <dbReference type="ARBA" id="ARBA00016401"/>
    </source>
</evidence>
<keyword evidence="6" id="KW-0132">Cell division</keyword>
<evidence type="ECO:0000259" key="16">
    <source>
        <dbReference type="Pfam" id="PF15511"/>
    </source>
</evidence>
<dbReference type="RefSeq" id="XP_072837042.1">
    <property type="nucleotide sequence ID" value="XM_072980941.1"/>
</dbReference>
<keyword evidence="5" id="KW-0158">Chromosome</keyword>
<evidence type="ECO:0000256" key="14">
    <source>
        <dbReference type="ARBA" id="ARBA00046865"/>
    </source>
</evidence>
<organism evidence="18 19">
    <name type="scientific">Pogona vitticeps</name>
    <name type="common">central bearded dragon</name>
    <dbReference type="NCBI Taxonomy" id="103695"/>
    <lineage>
        <taxon>Eukaryota</taxon>
        <taxon>Metazoa</taxon>
        <taxon>Chordata</taxon>
        <taxon>Craniata</taxon>
        <taxon>Vertebrata</taxon>
        <taxon>Euteleostomi</taxon>
        <taxon>Lepidosauria</taxon>
        <taxon>Squamata</taxon>
        <taxon>Bifurcata</taxon>
        <taxon>Unidentata</taxon>
        <taxon>Episquamata</taxon>
        <taxon>Toxicofera</taxon>
        <taxon>Iguania</taxon>
        <taxon>Acrodonta</taxon>
        <taxon>Agamidae</taxon>
        <taxon>Amphibolurinae</taxon>
        <taxon>Pogona</taxon>
    </lineage>
</organism>
<feature type="region of interest" description="Disordered" evidence="15">
    <location>
        <begin position="430"/>
        <end position="471"/>
    </location>
</feature>
<comment type="subunit">
    <text evidence="14">Component of the CENPA-CAD complex, composed of CENPI, CENPK, CENPL, CENPO, CENPP, CENPQ, CENPR and CENPS. The CENPA-CAD complex is probably recruited on centromeres by the CENPA-NAC complex, at least composed of CENPA, CENPC, CENPH, CENPM, CENPN, CENPT and CENPU. Identified in a centromeric complex containing histones H2A, H2B, H3 and H4, and at least CENPA, CENPB, CENPC, CENPT, CENPN, HJURP, SUPT16H, SSRP1 and RSF1. Interacts (via N-terminus) with the NDC80 complex. Heterodimer with CENPW; this dimer coassembles with CENPS-CENPX heterodimers at centromeres to form the tetrameric CENP-T-W-S-X complex.</text>
</comment>
<evidence type="ECO:0000256" key="15">
    <source>
        <dbReference type="SAM" id="MobiDB-lite"/>
    </source>
</evidence>
<name>A0ABM5EV54_9SAUR</name>
<keyword evidence="9" id="KW-0238">DNA-binding</keyword>
<evidence type="ECO:0000256" key="3">
    <source>
        <dbReference type="ARBA" id="ARBA00010137"/>
    </source>
</evidence>
<feature type="region of interest" description="Disordered" evidence="15">
    <location>
        <begin position="534"/>
        <end position="566"/>
    </location>
</feature>
<keyword evidence="7" id="KW-0498">Mitosis</keyword>
<keyword evidence="8" id="KW-0995">Kinetochore</keyword>
<sequence>MAARGGLRKEQEPPQKRRRSLRLENKKNLPFDYKRFLAYQGPTTSEITQYATPRTLIKKLLQTLPVTSPLVPVKSDTSKPAEPVVQLPSEHIPCSDIEISLSESAPKKKCQTSLLKTKSKKISLSEFEKGLNKQFDSNTVQSSLENTSLTKSLQISFKTPAPLPIVGKKGLIRRPKKYRGINVKGFEEEIEQNLLRVQKSQSYLQALQAATSLSSNAELTAADTELFAEPLPSGQNGDNGSNAPSRHTAARQSSTRGSMLPSRQTLSPAREKSRADFGMPECGQKEVLGSETGFDDEPESVAEENADGPPEEQPKKLQGTVKELVCTRNAGEMEAIPQGRPCTSGNVEQEDLPRNSCEAQLSLSEEYLTTEIRPVRTSTPIGARLPEVYPGHLSSLPREKSAKRSVKEMVSQIIEELDRSVIPAVSSQGISEANLREEPNEKAATPGRGVSRKNPDQLERAPRKKTAEEITPQVADGGKTSEVLDMISEAEMDTESKEMSEAGTDLENAEPTGKTPAFVHVRAFQRTSLLSTLQAQKMAESRSPYTQPSVKQAPKPAKRGQSSKCEPALPSSFVKKLFKHYVRMPVNKDAFRAVETCVNLYFRNMSNDLEAYTNHARRKTIEPADLELLMRRNFFSPPHTFSPPPTYLLLSSQRLITDKMPLNVLIERHLPLEYRKLLIPVASAGNKVVPPKPL</sequence>
<protein>
    <recommendedName>
        <fullName evidence="4">Centromere protein T</fullName>
    </recommendedName>
</protein>
<reference evidence="19" key="1">
    <citation type="submission" date="2025-08" db="UniProtKB">
        <authorList>
            <consortium name="RefSeq"/>
        </authorList>
    </citation>
    <scope>IDENTIFICATION</scope>
</reference>
<keyword evidence="18" id="KW-1185">Reference proteome</keyword>
<evidence type="ECO:0000256" key="10">
    <source>
        <dbReference type="ARBA" id="ARBA00023242"/>
    </source>
</evidence>
<dbReference type="Proteomes" id="UP001652642">
    <property type="component" value="Chromosome 10"/>
</dbReference>
<proteinExistence type="inferred from homology"/>
<evidence type="ECO:0000256" key="5">
    <source>
        <dbReference type="ARBA" id="ARBA00022454"/>
    </source>
</evidence>
<dbReference type="Pfam" id="PF16171">
    <property type="entry name" value="CENP-T_N"/>
    <property type="match status" value="1"/>
</dbReference>
<keyword evidence="10" id="KW-0539">Nucleus</keyword>